<proteinExistence type="predicted"/>
<dbReference type="Proteomes" id="UP001596415">
    <property type="component" value="Unassembled WGS sequence"/>
</dbReference>
<evidence type="ECO:0000256" key="1">
    <source>
        <dbReference type="SAM" id="Phobius"/>
    </source>
</evidence>
<comment type="caution">
    <text evidence="2">The sequence shown here is derived from an EMBL/GenBank/DDBJ whole genome shotgun (WGS) entry which is preliminary data.</text>
</comment>
<reference evidence="3" key="1">
    <citation type="journal article" date="2019" name="Int. J. Syst. Evol. Microbiol.">
        <title>The Global Catalogue of Microorganisms (GCM) 10K type strain sequencing project: providing services to taxonomists for standard genome sequencing and annotation.</title>
        <authorList>
            <consortium name="The Broad Institute Genomics Platform"/>
            <consortium name="The Broad Institute Genome Sequencing Center for Infectious Disease"/>
            <person name="Wu L."/>
            <person name="Ma J."/>
        </authorList>
    </citation>
    <scope>NUCLEOTIDE SEQUENCE [LARGE SCALE GENOMIC DNA]</scope>
    <source>
        <strain evidence="3">CGMCC 1.16306</strain>
    </source>
</reference>
<name>A0ABW2MXA7_9FLAO</name>
<keyword evidence="1" id="KW-1133">Transmembrane helix</keyword>
<keyword evidence="1" id="KW-0472">Membrane</keyword>
<keyword evidence="1" id="KW-0812">Transmembrane</keyword>
<dbReference type="InterPro" id="IPR007263">
    <property type="entry name" value="DCC1-like"/>
</dbReference>
<gene>
    <name evidence="2" type="ORF">ACFQO1_12400</name>
</gene>
<dbReference type="Pfam" id="PF04134">
    <property type="entry name" value="DCC1-like"/>
    <property type="match status" value="1"/>
</dbReference>
<evidence type="ECO:0000313" key="2">
    <source>
        <dbReference type="EMBL" id="MFC7358493.1"/>
    </source>
</evidence>
<dbReference type="EMBL" id="JBHTBN010000007">
    <property type="protein sequence ID" value="MFC7358493.1"/>
    <property type="molecule type" value="Genomic_DNA"/>
</dbReference>
<feature type="transmembrane region" description="Helical" evidence="1">
    <location>
        <begin position="142"/>
        <end position="160"/>
    </location>
</feature>
<accession>A0ABW2MXA7</accession>
<evidence type="ECO:0000313" key="3">
    <source>
        <dbReference type="Proteomes" id="UP001596415"/>
    </source>
</evidence>
<organism evidence="2 3">
    <name type="scientific">Jejudonia soesokkakensis</name>
    <dbReference type="NCBI Taxonomy" id="1323432"/>
    <lineage>
        <taxon>Bacteria</taxon>
        <taxon>Pseudomonadati</taxon>
        <taxon>Bacteroidota</taxon>
        <taxon>Flavobacteriia</taxon>
        <taxon>Flavobacteriales</taxon>
        <taxon>Flavobacteriaceae</taxon>
        <taxon>Jejudonia</taxon>
    </lineage>
</organism>
<protein>
    <submittedName>
        <fullName evidence="2">Thiol-disulfide oxidoreductase DCC family protein</fullName>
    </submittedName>
</protein>
<sequence length="161" mass="19232">MFAKLSKTNFPPSVKPTLVWDGDCTFCKFWVTRWKMQTGDAVEYKTYQEVAEQFKDIPIKEFKKASRFIDLDGAIYSGPNSAYKSYTYAKKNTLPWHQWYQNHNWFAWLSDHAYNFIAKHRSAFYKFTVACFGKTPERLKPYWMLYVIGLFFISFGMWMIL</sequence>
<dbReference type="RefSeq" id="WP_380218466.1">
    <property type="nucleotide sequence ID" value="NZ_JBHTBN010000007.1"/>
</dbReference>
<keyword evidence="3" id="KW-1185">Reference proteome</keyword>